<dbReference type="EMBL" id="BMIL01000003">
    <property type="protein sequence ID" value="GGC60123.1"/>
    <property type="molecule type" value="Genomic_DNA"/>
</dbReference>
<comment type="caution">
    <text evidence="3">The sequence shown here is derived from an EMBL/GenBank/DDBJ whole genome shotgun (WGS) entry which is preliminary data.</text>
</comment>
<accession>A0A916U537</accession>
<dbReference type="Gene3D" id="3.30.530.20">
    <property type="match status" value="1"/>
</dbReference>
<name>A0A916U537_9SPHI</name>
<organism evidence="3 4">
    <name type="scientific">Pedobacter quisquiliarum</name>
    <dbReference type="NCBI Taxonomy" id="1834438"/>
    <lineage>
        <taxon>Bacteria</taxon>
        <taxon>Pseudomonadati</taxon>
        <taxon>Bacteroidota</taxon>
        <taxon>Sphingobacteriia</taxon>
        <taxon>Sphingobacteriales</taxon>
        <taxon>Sphingobacteriaceae</taxon>
        <taxon>Pedobacter</taxon>
    </lineage>
</organism>
<proteinExistence type="inferred from homology"/>
<protein>
    <recommendedName>
        <fullName evidence="2">Activator of Hsp90 ATPase homologue 1/2-like C-terminal domain-containing protein</fullName>
    </recommendedName>
</protein>
<evidence type="ECO:0000313" key="4">
    <source>
        <dbReference type="Proteomes" id="UP000651668"/>
    </source>
</evidence>
<sequence>MERLEFTTEINAPVEKVFNTMLAPETYKQWTAVFSPTSAYEGEWAQDAKIMFTMLDNDGKRGGMVGIVEQYVPNKVVSVRFIGVLDGDNEITEGDAIQSFVGNYENYYFESINHGTSVRVEVDVDAEYRSYMLETYPRSLTILKQIAEADENLR</sequence>
<evidence type="ECO:0000313" key="3">
    <source>
        <dbReference type="EMBL" id="GGC60123.1"/>
    </source>
</evidence>
<evidence type="ECO:0000256" key="1">
    <source>
        <dbReference type="ARBA" id="ARBA00006817"/>
    </source>
</evidence>
<dbReference type="Proteomes" id="UP000651668">
    <property type="component" value="Unassembled WGS sequence"/>
</dbReference>
<gene>
    <name evidence="3" type="ORF">GCM10011387_12180</name>
</gene>
<dbReference type="InterPro" id="IPR013538">
    <property type="entry name" value="ASHA1/2-like_C"/>
</dbReference>
<dbReference type="Pfam" id="PF08327">
    <property type="entry name" value="AHSA1"/>
    <property type="match status" value="1"/>
</dbReference>
<reference evidence="3" key="1">
    <citation type="journal article" date="2014" name="Int. J. Syst. Evol. Microbiol.">
        <title>Complete genome sequence of Corynebacterium casei LMG S-19264T (=DSM 44701T), isolated from a smear-ripened cheese.</title>
        <authorList>
            <consortium name="US DOE Joint Genome Institute (JGI-PGF)"/>
            <person name="Walter F."/>
            <person name="Albersmeier A."/>
            <person name="Kalinowski J."/>
            <person name="Ruckert C."/>
        </authorList>
    </citation>
    <scope>NUCLEOTIDE SEQUENCE</scope>
    <source>
        <strain evidence="3">CGMCC 1.15343</strain>
    </source>
</reference>
<keyword evidence="4" id="KW-1185">Reference proteome</keyword>
<comment type="similarity">
    <text evidence="1">Belongs to the AHA1 family.</text>
</comment>
<dbReference type="RefSeq" id="WP_188625963.1">
    <property type="nucleotide sequence ID" value="NZ_BMIL01000003.1"/>
</dbReference>
<evidence type="ECO:0000259" key="2">
    <source>
        <dbReference type="Pfam" id="PF08327"/>
    </source>
</evidence>
<dbReference type="CDD" id="cd07814">
    <property type="entry name" value="SRPBCC_CalC_Aha1-like"/>
    <property type="match status" value="1"/>
</dbReference>
<dbReference type="InterPro" id="IPR023393">
    <property type="entry name" value="START-like_dom_sf"/>
</dbReference>
<dbReference type="AlphaFoldDB" id="A0A916U537"/>
<dbReference type="SUPFAM" id="SSF55961">
    <property type="entry name" value="Bet v1-like"/>
    <property type="match status" value="1"/>
</dbReference>
<feature type="domain" description="Activator of Hsp90 ATPase homologue 1/2-like C-terminal" evidence="2">
    <location>
        <begin position="11"/>
        <end position="120"/>
    </location>
</feature>
<reference evidence="3" key="2">
    <citation type="submission" date="2020-09" db="EMBL/GenBank/DDBJ databases">
        <authorList>
            <person name="Sun Q."/>
            <person name="Zhou Y."/>
        </authorList>
    </citation>
    <scope>NUCLEOTIDE SEQUENCE</scope>
    <source>
        <strain evidence="3">CGMCC 1.15343</strain>
    </source>
</reference>